<keyword evidence="2" id="KW-1185">Reference proteome</keyword>
<dbReference type="OrthoDB" id="9931328at2"/>
<sequence length="89" mass="10498">MHRLFFSDATRNIDIKMATTLKDPLKKDEQFYVVDIRTIDSYLEQELFYCWVKGVPYTLNEMIFFAVNNQLALDIYGETDHQLIAHYGA</sequence>
<dbReference type="AlphaFoldDB" id="A0A1I0R993"/>
<accession>A0A1I0R993</accession>
<evidence type="ECO:0000313" key="2">
    <source>
        <dbReference type="Proteomes" id="UP000199310"/>
    </source>
</evidence>
<evidence type="ECO:0000313" key="1">
    <source>
        <dbReference type="EMBL" id="SEW37383.1"/>
    </source>
</evidence>
<proteinExistence type="predicted"/>
<dbReference type="STRING" id="29529.SAMN04488122_2501"/>
<dbReference type="RefSeq" id="WP_089895105.1">
    <property type="nucleotide sequence ID" value="NZ_FOJG01000001.1"/>
</dbReference>
<organism evidence="1 2">
    <name type="scientific">Chitinophaga arvensicola</name>
    <dbReference type="NCBI Taxonomy" id="29529"/>
    <lineage>
        <taxon>Bacteria</taxon>
        <taxon>Pseudomonadati</taxon>
        <taxon>Bacteroidota</taxon>
        <taxon>Chitinophagia</taxon>
        <taxon>Chitinophagales</taxon>
        <taxon>Chitinophagaceae</taxon>
        <taxon>Chitinophaga</taxon>
    </lineage>
</organism>
<name>A0A1I0R993_9BACT</name>
<protein>
    <submittedName>
        <fullName evidence="1">Uncharacterized protein</fullName>
    </submittedName>
</protein>
<gene>
    <name evidence="1" type="ORF">SAMN04488122_2501</name>
</gene>
<reference evidence="2" key="1">
    <citation type="submission" date="2016-10" db="EMBL/GenBank/DDBJ databases">
        <authorList>
            <person name="Varghese N."/>
            <person name="Submissions S."/>
        </authorList>
    </citation>
    <scope>NUCLEOTIDE SEQUENCE [LARGE SCALE GENOMIC DNA]</scope>
    <source>
        <strain evidence="2">DSM 3695</strain>
    </source>
</reference>
<dbReference type="EMBL" id="FOJG01000001">
    <property type="protein sequence ID" value="SEW37383.1"/>
    <property type="molecule type" value="Genomic_DNA"/>
</dbReference>
<dbReference type="Proteomes" id="UP000199310">
    <property type="component" value="Unassembled WGS sequence"/>
</dbReference>